<proteinExistence type="predicted"/>
<comment type="caution">
    <text evidence="2">The sequence shown here is derived from an EMBL/GenBank/DDBJ whole genome shotgun (WGS) entry which is preliminary data.</text>
</comment>
<dbReference type="AlphaFoldDB" id="A0A1F5EKT7"/>
<feature type="transmembrane region" description="Helical" evidence="1">
    <location>
        <begin position="21"/>
        <end position="41"/>
    </location>
</feature>
<reference evidence="2 3" key="1">
    <citation type="journal article" date="2016" name="Nat. Commun.">
        <title>Thousands of microbial genomes shed light on interconnected biogeochemical processes in an aquifer system.</title>
        <authorList>
            <person name="Anantharaman K."/>
            <person name="Brown C.T."/>
            <person name="Hug L.A."/>
            <person name="Sharon I."/>
            <person name="Castelle C.J."/>
            <person name="Probst A.J."/>
            <person name="Thomas B.C."/>
            <person name="Singh A."/>
            <person name="Wilkins M.J."/>
            <person name="Karaoz U."/>
            <person name="Brodie E.L."/>
            <person name="Williams K.H."/>
            <person name="Hubbard S.S."/>
            <person name="Banfield J.F."/>
        </authorList>
    </citation>
    <scope>NUCLEOTIDE SEQUENCE [LARGE SCALE GENOMIC DNA]</scope>
</reference>
<evidence type="ECO:0000313" key="3">
    <source>
        <dbReference type="Proteomes" id="UP000186670"/>
    </source>
</evidence>
<keyword evidence="1" id="KW-0812">Transmembrane</keyword>
<name>A0A1F5EKT7_9BACT</name>
<organism evidence="2 3">
    <name type="scientific">Candidatus Campbellbacteria bacterium RIFCSPHIGHO2_01_FULL_34_10</name>
    <dbReference type="NCBI Taxonomy" id="1797577"/>
    <lineage>
        <taxon>Bacteria</taxon>
        <taxon>Candidatus Campbelliibacteriota</taxon>
    </lineage>
</organism>
<evidence type="ECO:0000313" key="2">
    <source>
        <dbReference type="EMBL" id="OGD68001.1"/>
    </source>
</evidence>
<evidence type="ECO:0000256" key="1">
    <source>
        <dbReference type="SAM" id="Phobius"/>
    </source>
</evidence>
<accession>A0A1F5EKT7</accession>
<keyword evidence="1" id="KW-0472">Membrane</keyword>
<dbReference type="Proteomes" id="UP000186670">
    <property type="component" value="Unassembled WGS sequence"/>
</dbReference>
<keyword evidence="1" id="KW-1133">Transmembrane helix</keyword>
<protein>
    <submittedName>
        <fullName evidence="2">Uncharacterized protein</fullName>
    </submittedName>
</protein>
<sequence length="177" mass="20056">MPNLLPEKNKKEIRNEFILRLLVVFFVFVFFAITIFIISLVPSYNLSVVKKTITLEQVNSLKESAGIEEDILSASILKNENAKVAVLSAVDQNSASKIIEKILEKRPQGVKITDIFYEKNDAGEIDIVVKGNSSSRNILIGFVEQLELENRFEKVDFPVSNLVKDESMDFSINIYIK</sequence>
<dbReference type="EMBL" id="MEZZ01000043">
    <property type="protein sequence ID" value="OGD68001.1"/>
    <property type="molecule type" value="Genomic_DNA"/>
</dbReference>
<gene>
    <name evidence="2" type="ORF">A2811_03065</name>
</gene>